<comment type="caution">
    <text evidence="11">The sequence shown here is derived from an EMBL/GenBank/DDBJ whole genome shotgun (WGS) entry which is preliminary data.</text>
</comment>
<feature type="domain" description="RING-type" evidence="10">
    <location>
        <begin position="227"/>
        <end position="268"/>
    </location>
</feature>
<accession>A0A8J5GG37</accession>
<dbReference type="Gene3D" id="3.30.40.10">
    <property type="entry name" value="Zinc/RING finger domain, C3HC4 (zinc finger)"/>
    <property type="match status" value="1"/>
</dbReference>
<dbReference type="FunFam" id="3.30.40.10:FF:000376">
    <property type="entry name" value="Putative E3 ubiquitin-protein ligase RHB1A"/>
    <property type="match status" value="1"/>
</dbReference>
<evidence type="ECO:0000256" key="3">
    <source>
        <dbReference type="ARBA" id="ARBA00022679"/>
    </source>
</evidence>
<dbReference type="Pfam" id="PF13639">
    <property type="entry name" value="zf-RING_2"/>
    <property type="match status" value="1"/>
</dbReference>
<feature type="region of interest" description="Disordered" evidence="9">
    <location>
        <begin position="26"/>
        <end position="98"/>
    </location>
</feature>
<dbReference type="InterPro" id="IPR001841">
    <property type="entry name" value="Znf_RING"/>
</dbReference>
<dbReference type="PANTHER" id="PTHR46463:SF89">
    <property type="entry name" value="E3 UBIQUITIN-PROTEIN LIGASE RHB1A-RELATED"/>
    <property type="match status" value="1"/>
</dbReference>
<evidence type="ECO:0000256" key="1">
    <source>
        <dbReference type="ARBA" id="ARBA00000900"/>
    </source>
</evidence>
<organism evidence="11 12">
    <name type="scientific">Zingiber officinale</name>
    <name type="common">Ginger</name>
    <name type="synonym">Amomum zingiber</name>
    <dbReference type="NCBI Taxonomy" id="94328"/>
    <lineage>
        <taxon>Eukaryota</taxon>
        <taxon>Viridiplantae</taxon>
        <taxon>Streptophyta</taxon>
        <taxon>Embryophyta</taxon>
        <taxon>Tracheophyta</taxon>
        <taxon>Spermatophyta</taxon>
        <taxon>Magnoliopsida</taxon>
        <taxon>Liliopsida</taxon>
        <taxon>Zingiberales</taxon>
        <taxon>Zingiberaceae</taxon>
        <taxon>Zingiber</taxon>
    </lineage>
</organism>
<feature type="compositionally biased region" description="Low complexity" evidence="9">
    <location>
        <begin position="80"/>
        <end position="98"/>
    </location>
</feature>
<feature type="region of interest" description="Disordered" evidence="9">
    <location>
        <begin position="184"/>
        <end position="221"/>
    </location>
</feature>
<reference evidence="11 12" key="1">
    <citation type="submission" date="2020-08" db="EMBL/GenBank/DDBJ databases">
        <title>Plant Genome Project.</title>
        <authorList>
            <person name="Zhang R.-G."/>
        </authorList>
    </citation>
    <scope>NUCLEOTIDE SEQUENCE [LARGE SCALE GENOMIC DNA]</scope>
    <source>
        <tissue evidence="11">Rhizome</tissue>
    </source>
</reference>
<evidence type="ECO:0000256" key="6">
    <source>
        <dbReference type="ARBA" id="ARBA00022786"/>
    </source>
</evidence>
<sequence>MEALAQVFCAADKLVGVLHVRPRHPQRVRRRELAPDRVPKAGDALVRPTPLLPSSSSGSTTAISVPSPTPTARDALKPFLPSNSSSHLGDSSSSGFPSLRRLQQWPQNLEEHEPLSATSHGALPAVPSRVLNDYLDTSTLDTYRAPPAPLPYDVGMESPPTPPGDVANHNNKANQTQIMISQTTGQNNDHFETPDCKNKTNNEQNSPKSSEDEVSKPLATPDEEDVCPICLEDYDTENPRIVTKCEHHFHLSCILEWMERSETCAICDQIMMIDNIYGGMVSP</sequence>
<keyword evidence="6" id="KW-0833">Ubl conjugation pathway</keyword>
<feature type="region of interest" description="Disordered" evidence="9">
    <location>
        <begin position="142"/>
        <end position="170"/>
    </location>
</feature>
<dbReference type="GO" id="GO:0008270">
    <property type="term" value="F:zinc ion binding"/>
    <property type="evidence" value="ECO:0007669"/>
    <property type="project" value="UniProtKB-KW"/>
</dbReference>
<dbReference type="SUPFAM" id="SSF57850">
    <property type="entry name" value="RING/U-box"/>
    <property type="match status" value="1"/>
</dbReference>
<dbReference type="EMBL" id="JACMSC010000009">
    <property type="protein sequence ID" value="KAG6506882.1"/>
    <property type="molecule type" value="Genomic_DNA"/>
</dbReference>
<dbReference type="EC" id="2.3.2.27" evidence="2"/>
<feature type="compositionally biased region" description="Basic and acidic residues" evidence="9">
    <location>
        <begin position="31"/>
        <end position="40"/>
    </location>
</feature>
<gene>
    <name evidence="11" type="ORF">ZIOFF_032214</name>
</gene>
<evidence type="ECO:0000256" key="8">
    <source>
        <dbReference type="PROSITE-ProRule" id="PRU00175"/>
    </source>
</evidence>
<keyword evidence="5 8" id="KW-0863">Zinc-finger</keyword>
<dbReference type="InterPro" id="IPR013083">
    <property type="entry name" value="Znf_RING/FYVE/PHD"/>
</dbReference>
<evidence type="ECO:0000256" key="2">
    <source>
        <dbReference type="ARBA" id="ARBA00012483"/>
    </source>
</evidence>
<evidence type="ECO:0000256" key="5">
    <source>
        <dbReference type="ARBA" id="ARBA00022771"/>
    </source>
</evidence>
<keyword evidence="4" id="KW-0479">Metal-binding</keyword>
<evidence type="ECO:0000259" key="10">
    <source>
        <dbReference type="PROSITE" id="PS50089"/>
    </source>
</evidence>
<evidence type="ECO:0000313" key="11">
    <source>
        <dbReference type="EMBL" id="KAG6506882.1"/>
    </source>
</evidence>
<keyword evidence="12" id="KW-1185">Reference proteome</keyword>
<dbReference type="PANTHER" id="PTHR46463">
    <property type="entry name" value="ZINC FINGER, RING/FYVE/PHD-TYPE"/>
    <property type="match status" value="1"/>
</dbReference>
<feature type="compositionally biased region" description="Basic and acidic residues" evidence="9">
    <location>
        <begin position="189"/>
        <end position="200"/>
    </location>
</feature>
<proteinExistence type="predicted"/>
<dbReference type="PROSITE" id="PS50089">
    <property type="entry name" value="ZF_RING_2"/>
    <property type="match status" value="1"/>
</dbReference>
<dbReference type="GO" id="GO:0061630">
    <property type="term" value="F:ubiquitin protein ligase activity"/>
    <property type="evidence" value="ECO:0007669"/>
    <property type="project" value="UniProtKB-EC"/>
</dbReference>
<feature type="compositionally biased region" description="Low complexity" evidence="9">
    <location>
        <begin position="48"/>
        <end position="66"/>
    </location>
</feature>
<keyword evidence="3" id="KW-0808">Transferase</keyword>
<evidence type="ECO:0000256" key="7">
    <source>
        <dbReference type="ARBA" id="ARBA00022833"/>
    </source>
</evidence>
<name>A0A8J5GG37_ZINOF</name>
<evidence type="ECO:0000256" key="4">
    <source>
        <dbReference type="ARBA" id="ARBA00022723"/>
    </source>
</evidence>
<keyword evidence="7" id="KW-0862">Zinc</keyword>
<dbReference type="SMART" id="SM00184">
    <property type="entry name" value="RING"/>
    <property type="match status" value="1"/>
</dbReference>
<evidence type="ECO:0000256" key="9">
    <source>
        <dbReference type="SAM" id="MobiDB-lite"/>
    </source>
</evidence>
<dbReference type="AlphaFoldDB" id="A0A8J5GG37"/>
<comment type="catalytic activity">
    <reaction evidence="1">
        <text>S-ubiquitinyl-[E2 ubiquitin-conjugating enzyme]-L-cysteine + [acceptor protein]-L-lysine = [E2 ubiquitin-conjugating enzyme]-L-cysteine + N(6)-ubiquitinyl-[acceptor protein]-L-lysine.</text>
        <dbReference type="EC" id="2.3.2.27"/>
    </reaction>
</comment>
<evidence type="ECO:0000313" key="12">
    <source>
        <dbReference type="Proteomes" id="UP000734854"/>
    </source>
</evidence>
<dbReference type="Proteomes" id="UP000734854">
    <property type="component" value="Unassembled WGS sequence"/>
</dbReference>
<protein>
    <recommendedName>
        <fullName evidence="2">RING-type E3 ubiquitin transferase</fullName>
        <ecNumber evidence="2">2.3.2.27</ecNumber>
    </recommendedName>
</protein>
<dbReference type="CDD" id="cd23116">
    <property type="entry name" value="RING-H2_AIRP1-like"/>
    <property type="match status" value="1"/>
</dbReference>